<sequence>MVSLKEKSVLLYLHDDQICFLKAALQSEDNAKLVGKLKNHAAAFKEELDDEKMVKTIEALLSDENLAETLQIVLEDKYLVWILKESLKLNDPLYPKSRFFKGHVTLKPSKVDFFNSLQMLVKDNEKSQLIKASLEDDVDLKLWKSFRGSKTLKLVEDMLGRTQLDTVQSLKRFSTIRRNLVLDDKKRFSKHKNELADEEWMGKFDALLEDMNLVFFLGVAIKDDGRAKLFRAALRKKTGEGL</sequence>
<dbReference type="AlphaFoldDB" id="A0A0P1AC94"/>
<reference evidence="2" key="1">
    <citation type="submission" date="2014-09" db="EMBL/GenBank/DDBJ databases">
        <authorList>
            <person name="Sharma Rahul"/>
            <person name="Thines Marco"/>
        </authorList>
    </citation>
    <scope>NUCLEOTIDE SEQUENCE [LARGE SCALE GENOMIC DNA]</scope>
</reference>
<dbReference type="RefSeq" id="XP_024574885.1">
    <property type="nucleotide sequence ID" value="XM_024723961.1"/>
</dbReference>
<dbReference type="EMBL" id="CCYD01000322">
    <property type="protein sequence ID" value="CEG38516.1"/>
    <property type="molecule type" value="Genomic_DNA"/>
</dbReference>
<name>A0A0P1AC94_PLAHL</name>
<evidence type="ECO:0000313" key="2">
    <source>
        <dbReference type="Proteomes" id="UP000054928"/>
    </source>
</evidence>
<dbReference type="GeneID" id="36403640"/>
<organism evidence="1 2">
    <name type="scientific">Plasmopara halstedii</name>
    <name type="common">Downy mildew of sunflower</name>
    <dbReference type="NCBI Taxonomy" id="4781"/>
    <lineage>
        <taxon>Eukaryota</taxon>
        <taxon>Sar</taxon>
        <taxon>Stramenopiles</taxon>
        <taxon>Oomycota</taxon>
        <taxon>Peronosporomycetes</taxon>
        <taxon>Peronosporales</taxon>
        <taxon>Peronosporaceae</taxon>
        <taxon>Plasmopara</taxon>
    </lineage>
</organism>
<proteinExistence type="predicted"/>
<protein>
    <submittedName>
        <fullName evidence="1">Uncharacterized protein</fullName>
    </submittedName>
</protein>
<evidence type="ECO:0000313" key="1">
    <source>
        <dbReference type="EMBL" id="CEG38516.1"/>
    </source>
</evidence>
<accession>A0A0P1AC94</accession>
<dbReference type="Proteomes" id="UP000054928">
    <property type="component" value="Unassembled WGS sequence"/>
</dbReference>
<keyword evidence="2" id="KW-1185">Reference proteome</keyword>